<dbReference type="Pfam" id="PF00109">
    <property type="entry name" value="ketoacyl-synt"/>
    <property type="match status" value="5"/>
</dbReference>
<dbReference type="InterPro" id="IPR006162">
    <property type="entry name" value="Ppantetheine_attach_site"/>
</dbReference>
<dbReference type="PATRIC" id="fig|1445510.3.peg.3716"/>
<dbReference type="InterPro" id="IPR009081">
    <property type="entry name" value="PP-bd_ACP"/>
</dbReference>
<dbReference type="InterPro" id="IPR020841">
    <property type="entry name" value="PKS_Beta-ketoAc_synthase_dom"/>
</dbReference>
<dbReference type="InterPro" id="IPR049551">
    <property type="entry name" value="PKS_DH_C"/>
</dbReference>
<evidence type="ECO:0000256" key="8">
    <source>
        <dbReference type="ARBA" id="ARBA00022679"/>
    </source>
</evidence>
<feature type="domain" description="Carrier" evidence="13">
    <location>
        <begin position="2318"/>
        <end position="2394"/>
    </location>
</feature>
<feature type="domain" description="Carrier" evidence="13">
    <location>
        <begin position="320"/>
        <end position="397"/>
    </location>
</feature>
<feature type="region of interest" description="N-terminal hotdog fold" evidence="11">
    <location>
        <begin position="1002"/>
        <end position="1126"/>
    </location>
</feature>
<dbReference type="Pfam" id="PF00550">
    <property type="entry name" value="PP-binding"/>
    <property type="match status" value="5"/>
</dbReference>
<feature type="domain" description="Ketosynthase family 3 (KS3)" evidence="14">
    <location>
        <begin position="2435"/>
        <end position="2847"/>
    </location>
</feature>
<dbReference type="GO" id="GO:0005886">
    <property type="term" value="C:plasma membrane"/>
    <property type="evidence" value="ECO:0007669"/>
    <property type="project" value="TreeGrafter"/>
</dbReference>
<dbReference type="InterPro" id="IPR013968">
    <property type="entry name" value="PKS_KR"/>
</dbReference>
<dbReference type="PROSITE" id="PS50075">
    <property type="entry name" value="CARRIER"/>
    <property type="match status" value="4"/>
</dbReference>
<reference evidence="17" key="2">
    <citation type="journal article" date="2019" name="Nat. Chem. Biol.">
        <title>Automated structure prediction of trans-acyltransferase polyketide synthase products.</title>
        <authorList>
            <person name="Helfrich E.J.N."/>
            <person name="Ueoka R."/>
            <person name="Dolev A."/>
            <person name="Rust M."/>
            <person name="Meoded R.A."/>
            <person name="Bhushan A."/>
            <person name="Califano G."/>
            <person name="Costa R."/>
            <person name="Gugger M."/>
            <person name="Steinbeck C."/>
            <person name="Moreno P."/>
            <person name="Piel J."/>
        </authorList>
    </citation>
    <scope>NUCLEOTIDE SEQUENCE</scope>
    <source>
        <strain evidence="17">YC6258</strain>
    </source>
</reference>
<feature type="domain" description="Ketosynthase family 3 (KS3)" evidence="14">
    <location>
        <begin position="3567"/>
        <end position="3978"/>
    </location>
</feature>
<evidence type="ECO:0000259" key="15">
    <source>
        <dbReference type="PROSITE" id="PS52019"/>
    </source>
</evidence>
<dbReference type="GO" id="GO:0004314">
    <property type="term" value="F:[acyl-carrier-protein] S-malonyltransferase activity"/>
    <property type="evidence" value="ECO:0007669"/>
    <property type="project" value="UniProtKB-EC"/>
</dbReference>
<dbReference type="SMART" id="SM00825">
    <property type="entry name" value="PKS_KS"/>
    <property type="match status" value="5"/>
</dbReference>
<dbReference type="PANTHER" id="PTHR43775">
    <property type="entry name" value="FATTY ACID SYNTHASE"/>
    <property type="match status" value="1"/>
</dbReference>
<dbReference type="PROSITE" id="PS00606">
    <property type="entry name" value="KS3_1"/>
    <property type="match status" value="4"/>
</dbReference>
<dbReference type="InterPro" id="IPR016039">
    <property type="entry name" value="Thiolase-like"/>
</dbReference>
<feature type="domain" description="PKS/mFAS DH" evidence="15">
    <location>
        <begin position="1002"/>
        <end position="1267"/>
    </location>
</feature>
<dbReference type="Gene3D" id="1.10.1240.100">
    <property type="match status" value="4"/>
</dbReference>
<dbReference type="CDD" id="cd00833">
    <property type="entry name" value="PKS"/>
    <property type="match status" value="5"/>
</dbReference>
<evidence type="ECO:0000256" key="11">
    <source>
        <dbReference type="PROSITE-ProRule" id="PRU01363"/>
    </source>
</evidence>
<dbReference type="GO" id="GO:0004315">
    <property type="term" value="F:3-oxoacyl-[acyl-carrier-protein] synthase activity"/>
    <property type="evidence" value="ECO:0007669"/>
    <property type="project" value="InterPro"/>
</dbReference>
<evidence type="ECO:0000256" key="7">
    <source>
        <dbReference type="ARBA" id="ARBA00022553"/>
    </source>
</evidence>
<comment type="pathway">
    <text evidence="2">Antibiotic biosynthesis.</text>
</comment>
<comment type="pathway">
    <text evidence="3">Lipid metabolism; fatty acid biosynthesis.</text>
</comment>
<keyword evidence="6" id="KW-0963">Cytoplasm</keyword>
<dbReference type="Gene3D" id="3.10.129.110">
    <property type="entry name" value="Polyketide synthase dehydratase"/>
    <property type="match status" value="2"/>
</dbReference>
<comment type="similarity">
    <text evidence="4">Belongs to the short-chain dehydrogenases/reductases (SDR) family.</text>
</comment>
<sequence>MFKDHFHQELQATLTAEDYPVAHHLVHGVRLLPGVFLIDLIYRAMTQFGMECRDVLLKKITFREPVSLGLDDAPDSSTRRIILIFDGSAESISVQVISHAAQQSRDQARQHLKADIVPAHGKMLFHPQLPDGVPMTMDADEVYRFARQVEIVHHEFMKPQGRICHLDHGTFASVELGELAKASMHNFLLQPVFMDFATLVPFSPDVERYTQAYIPIYIERIQVAKPLQDKCRVYAPLSQRGPESDDILYHDIFLYDEHGDIALIFERFGAKRIRNRDLIHALLPMADDQSARSPTTGKNTATTAVSPSNAEPQPSLPAESADVQLQQLILQILGEKLGKPGESVDQQKSFYESGLSSVDLLDFVTQLEQRLDLELYPTLLFEHTSVAQLHEYLLPQVQNSAIFTTHHSAPAVTEKPDVSDTSDAANAFNTQPAVAGTIASVPQLDQVIAMVGIAGRFAQSGDLPEFWQHLLQGHDLVTDIPADRWSQSGFYSATGESGKSNSRWGSFIQGVDEFDPLFFAISPLDAERMDPQERLFMQTAWHALEDASMAPGSVNHVRDTGVFCGVMWSDYQLFGHEALLDRHPALASSWFSSIPNRVSYCFDFTGPSLPIDTACSSALHAIHLACDSLRRGECQAALAGAVNLSLHPSKYIKLSTLQMLSPTGRCRPFAEGADGYVPGEGVGAVVLKPLAQALRDGHHIYGLIRGSAISHGGRTAGFSVPNHKAQSDTFTMALQAAGMQPDDIDYLETHGTGTRIGDPIEVNGIKETFHRFAQDADTPTLLIGSVKSNVGHLEAAAGMASLAKVVLAMHHGRIPKSLYTETLNPLIRFQQSPVIPVQALQSWPDKHARARTAAIASFGAGGANSYLIIEQYLQAAVMTSSHGPQWIPFSAPNRQQLLLLMRQFAGYLSAQSPSFALERLAASLQWGRKRLAHRLVVLAADPAELHERLLMAGNEDSFARSGFYYDGKQLHPAQINDAHLLPAEAQAWLTGELPVRATDAPIPCLPFLPGYPFTRKRYWINADRTPASLSLAQLAADHQLLGEPVVPGMYYLSRVIEQSDAPLCARQLKWLLPLVCEQQSGDAEITAAQLHISEQNGEWQISHGDRLLCRMMTAEAEEIDLDACRQRLVTATQQCRQELVVADCYRQLQQMGIAYGDSLRVHERILRASGAVTVQFKSGTGRQLTALLDGALQATALLLPVAADQQIRLPFAVQSLWLSASLAQSVAATLISRPDHTFDIGFFDAEQQLTGLLQQVKLLASEIATVQQTLAQQHRQPWLQFASRWCETPLPISASQDDGSGEGIILAFVDQPADAVINNNQNIYRVVPGTTFSTEQQLITLDEHQDSHYVALVEYLREICKTRQTTVSTILYQPRSGPDGRHGFACLLDLMRAWYRLKQKATVTALFLYQADQYADACAVTALAKTAMLELPTFRLKALAVSETADIWSNGLRESTSGSGVHVRYDGQRRYEQRTLATVPTGVAHGAFKHHGSYVISGGLGGLGILFARHLLQHYQARIVLVGRRPDSAEIQMQCQSLQALGGTVAYMSADVCETADLQRIIATARQAGNLNGWIHCAGVIRDALLPFKQPQQIQEVLAPKVTAVEQLYQALQGQTLDCVVLCSSVSAMLGSKGQADYAAANGFMDGFAEQVSSPAQPWISINWPLWREGGMQIADSDIAVIEQAGLAVLDTETGLAMLEHAVSCGASQYMAMTGQQEVLTRRLAMVERQEMLPAESAHTIQNPPVATMATFAPVTSEMASTGTAEIGITDISIADRGVDSTVIQRQLRQLLSDILKLDDDDISVDEPFESYGIDSVQTVTLLEQIEARFQLTLSVSEFSDLNTLEKLAGHLAAEMPVPSSPIPTANPATAQPAVRPDRVAVSSTVALQPADAYDGIAIISLACRFPGATSVAELWSALQRPQPAASIRYGELCRQRGYDCVAEVADLPVLALPDSDDSEALEFTILQQLMQELIDQSGYATDSLAEQNVGVYIGAGSLSRTGTSLEQLLPASLASRISRTLGLNGPALVLDSACSSSVSALHQACMALRSGEVDMACAGAVNLLTDARIVAAMAAKGMLATDGFSRLFDSQARGFGLSEGAGLFLLKRLDQARRDGDNIVAVIRAIGLQNEGKSQSQALPNVKSLRRLMARTLEQSRISTTDIGYVDISGVGDQLIDVLELEAIRQVYETGQAFSNCVVTASKSHYGTALSASGVLSLLRCIAAMHQGAIPGQPHIQQLLARLPFTEQCFYPVTENTVWPAGSQPRCAVINNMGMGGTHGHIVLQQGSGVLEFPVVADTPDANRSQAVIAEPAAAATTEHAWTETLSQWLTRQLGLEKPVSADTTFEQLGLESFHIAELMTFIEQGMATTLSPSIFFDNPSVRTLAAYVASQSAHPPASMPVTPPTVARQDVPVADPPHPLERHSGQQSDSPPDTTIAITGMAVRLPGADTLDQFWQIIRDGQVVFAPVSATRPHLNIGAVHDRTAALLAEVRYFDGRFFGISPREANLMDPQLRLALETVYHALEDANLTADIRGSDTGVFAGISFRDYEHLLRHHGAEAVAAHESTGNAASMLANRISYSFNLKGPSVAVDTACSSSLVALHQACSAIRQGECRQAIVLGANLLLSHLHFEHMEALGALSATGRCSVFDAQADGYVPGEGIVAIVIQAAASDQPVSQSYALISASAVNHAGKTNSITVPGMGQQQRLLQRCWQLAGTRPDYIETHGTGTPMGDPIEVDAIARAMAELEYDHRDQPCALGSVKACIGHTEAAAGLTGLIKTALMIHHGWLPAQPAFQHLNPKIQLPESLSIPLTGHPWEAIREQRVAAVSSFGFGGANAHVVLRGEQAHPPLPVDDGQPQLLMLSARTQTSLYQQAQRLQHHIEQAIEPLSLAAIARTLAVGRETFHERVVFMADSTAQLARLLEQFVDQNLTPGLIGQGSAELEQQARRWLTEDLPVAMEPGPLCRLPGYAFDGELCWYQEHDHAESPAPVLPVTRQTQLALYRDEWVALRTDSMSVAEGTILLCSGEAINAIRDQINGRKLNVPVSVLDPQRPLSGIAPVAGQVVKILYLAGEQDRRALDQGDMMPVMIMLQRLLSDMGEAVIELLYVSLQLPTPASHRMMSGLAHAVSGARPGLSMRCVFGTKSYADICRELFADEAPTCVSYRNRQRGYVHKHLINHDDQRNPHGFIRHGCYLVTGGLGSIGQLLCQYLASEYQANLIMIGRSAVSDHSQSVCRQLSGSGHDAVYLQVDVTDPEAVIGAVTYGCQRFGQIDAILHAAGSLHEGPLADKTAANFSDICASKILGLEHLLEAVRQLEPAPAIFAFSSISACLPSSQLADYAMANAFMDAKCEALNAQGMQVYSLQFPYWQEGGMQTDEVTLRIIMQQTGFEPLTADAGLRAIDQVVACPDQPVTLIAYGDQSKIQSVLDDAVFSCRLNPAVAALMQPAEAPAVVTVDGLVDELVDLIMQVLQLSQRPDPDVSLTDLGFESITVIELTRQLQQRFGIDVSGADLYSYRTLGDYLAYLQQQYGQTPHRPRSVHLAAAATARADTTVSTESVRSDAGAVEIVGMAARFPGAESLQQFWQNQLAGVDCIAAEFPSRMVGQQQPRHQGGGFIDQVECFDPAFFNMTQGQAEQTDPQQRLLLQCCWHALEDAGVVPEQLNGGKVGVFIGISNIEYREVLAACKRHNGHNVSGTSMSMAANSLSYFFNWTGPSETVDTGCSSSLVALHRARKAMADGDCDWAIVGGVNLLLSRDSFKACEDAGMLSPDQRCFTFDQQANGYVRGEGVGVVLLKSDRVDMPVAAPYANLNTTAINHNGKGQSLTAPSAVAQSELLQRIYAQADVDLEALHYIECHGTATELGDPIEINALKLAFSALGRWPSRCGLGTVKTHIGHLESAAGIAGIIRTALALYHEKRPGNLHFKHLNPHIKLADTPFYVQQHNENWPAHQARIAGVSSFGFGGVNAHALLAGRPPLPATALASQGPLLFVWSAATTESLQQTIGRFSQWLEQQPSSLNLHDVAMTLLHHRHVHDDRAVVEAGDAQSLQQALQQWLTDRSGPLQSSDQPIDVSGWQHADVAAKWLHGEAIRALLPATGHRILHLPGYAFAPTRCWPDDGAAVSPAADAIPRQVAAPAAAATLTAVMNDADVRQVIRQVFAEVTRQPVTAETPDRYFDEMLIDSITGLALVDRLADHFGPVSKTLLYEYKTIAELTAYFVSRGESAQAGAVEQQPDATDNHADERSIAIIGMAGQFATAADVEALWQLIQAGECGVREVPAERFDWRQIYGDPTLDDGKTNCKWGGFIDHVARFDPTFFGISPREAEAMDPQQRLFLVGCYQALEHAGYSPAALNGQRGGVFAGVSALDYSHVADRAGQSRSMHVASGLAHTVVANRVSYFLGLTGPSEIVDTACSSSLVSIHRAMTALQQGECDFALAGGVNLTLTEELFVAFGQSGFLSPTGRCHSFSDQADGYVRGEGYGVVMLKPLAQARRDGDEVLAVIRASGVNHGGRVRSLSVPNPTAQAALVQQVWRQAGVQPADVDYIEAHGTGTSLGDPIEIEGLKKACRELSSTPATTPSIGIGALKANIGHLESAAGVAGLIKILLCMRQQQLPAIAGFTRANPYLDLADSPLYLLDQPQPWPVDSNRPRIAALSSFGFGGTNAHMVIQAMDDALPSDLLPESGDFYLPVSAHDDALLQQYLQTLQRFFMALPTSQWPTVSQLAYVLQSVHDARESRVVFKVQDCAGFCRQLASYLSGDHSVTEATDARLQDWLQGSTDDWPSALRVERPARRLTVPSRPFGGERYWHDVAVNAVIQAQPIDEEQHWREVLERLAHGEVDLDESSEAIQL</sequence>
<dbReference type="InterPro" id="IPR042104">
    <property type="entry name" value="PKS_dehydratase_sf"/>
</dbReference>
<dbReference type="CDD" id="cd08953">
    <property type="entry name" value="KR_2_SDR_x"/>
    <property type="match status" value="2"/>
</dbReference>
<dbReference type="SMART" id="SM00822">
    <property type="entry name" value="PKS_KR"/>
    <property type="match status" value="2"/>
</dbReference>
<dbReference type="EMBL" id="BK010667">
    <property type="protein sequence ID" value="DAC80062.1"/>
    <property type="molecule type" value="Genomic_DNA"/>
</dbReference>
<proteinExistence type="inferred from homology"/>
<dbReference type="InterPro" id="IPR050091">
    <property type="entry name" value="PKS_NRPS_Biosynth_Enz"/>
</dbReference>
<evidence type="ECO:0000256" key="2">
    <source>
        <dbReference type="ARBA" id="ARBA00004792"/>
    </source>
</evidence>
<keyword evidence="18" id="KW-1185">Reference proteome</keyword>
<feature type="active site" description="Proton acceptor; for dehydratase activity" evidence="11">
    <location>
        <position position="24"/>
    </location>
</feature>
<evidence type="ECO:0000313" key="18">
    <source>
        <dbReference type="Proteomes" id="UP000032266"/>
    </source>
</evidence>
<comment type="subcellular location">
    <subcellularLocation>
        <location evidence="1">Cytoplasm</location>
    </subcellularLocation>
</comment>
<evidence type="ECO:0000256" key="10">
    <source>
        <dbReference type="ARBA" id="ARBA00054155"/>
    </source>
</evidence>
<feature type="compositionally biased region" description="Polar residues" evidence="12">
    <location>
        <begin position="291"/>
        <end position="312"/>
    </location>
</feature>
<feature type="active site" description="Proton acceptor; for dehydratase activity" evidence="11">
    <location>
        <position position="1038"/>
    </location>
</feature>
<feature type="domain" description="Carrier" evidence="13">
    <location>
        <begin position="3458"/>
        <end position="3534"/>
    </location>
</feature>
<evidence type="ECO:0000259" key="14">
    <source>
        <dbReference type="PROSITE" id="PS52004"/>
    </source>
</evidence>
<dbReference type="SMART" id="SM00823">
    <property type="entry name" value="PKS_PP"/>
    <property type="match status" value="5"/>
</dbReference>
<feature type="region of interest" description="C-terminal hotdog fold" evidence="11">
    <location>
        <begin position="1136"/>
        <end position="1267"/>
    </location>
</feature>
<dbReference type="InterPro" id="IPR049900">
    <property type="entry name" value="PKS_mFAS_DH"/>
</dbReference>
<evidence type="ECO:0000256" key="1">
    <source>
        <dbReference type="ARBA" id="ARBA00004496"/>
    </source>
</evidence>
<dbReference type="Pfam" id="PF08659">
    <property type="entry name" value="KR"/>
    <property type="match status" value="2"/>
</dbReference>
<organism evidence="16 18">
    <name type="scientific">Gynuella sunshinyii YC6258</name>
    <dbReference type="NCBI Taxonomy" id="1445510"/>
    <lineage>
        <taxon>Bacteria</taxon>
        <taxon>Pseudomonadati</taxon>
        <taxon>Pseudomonadota</taxon>
        <taxon>Gammaproteobacteria</taxon>
        <taxon>Oceanospirillales</taxon>
        <taxon>Saccharospirillaceae</taxon>
        <taxon>Gynuella</taxon>
    </lineage>
</organism>
<dbReference type="OrthoDB" id="8607208at2"/>
<feature type="domain" description="Ketosynthase family 3 (KS3)" evidence="14">
    <location>
        <begin position="4248"/>
        <end position="4676"/>
    </location>
</feature>
<protein>
    <submittedName>
        <fullName evidence="17">PKS</fullName>
    </submittedName>
    <submittedName>
        <fullName evidence="16">Polyketide synthase modules-related protein</fullName>
        <ecNumber evidence="16">2.3.1.39</ecNumber>
    </submittedName>
</protein>
<feature type="domain" description="PKS/mFAS DH" evidence="15">
    <location>
        <begin position="1"/>
        <end position="279"/>
    </location>
</feature>
<dbReference type="InterPro" id="IPR020806">
    <property type="entry name" value="PKS_PP-bd"/>
</dbReference>
<dbReference type="GO" id="GO:0071770">
    <property type="term" value="P:DIM/DIP cell wall layer assembly"/>
    <property type="evidence" value="ECO:0007669"/>
    <property type="project" value="TreeGrafter"/>
</dbReference>
<feature type="region of interest" description="Disordered" evidence="12">
    <location>
        <begin position="289"/>
        <end position="318"/>
    </location>
</feature>
<dbReference type="STRING" id="1445510.YC6258_03739"/>
<dbReference type="UniPathway" id="UPA00094"/>
<comment type="function">
    <text evidence="10">Involved in production of the polyketide antibiotic thailandamide.</text>
</comment>
<dbReference type="SMART" id="SM01294">
    <property type="entry name" value="PKS_PP_betabranch"/>
    <property type="match status" value="2"/>
</dbReference>
<accession>A0A0C5V8V4</accession>
<dbReference type="Pfam" id="PF16197">
    <property type="entry name" value="KAsynt_C_assoc"/>
    <property type="match status" value="2"/>
</dbReference>
<feature type="active site" description="Proton donor; for dehydratase activity" evidence="11">
    <location>
        <position position="195"/>
    </location>
</feature>
<dbReference type="RefSeq" id="WP_044620134.1">
    <property type="nucleotide sequence ID" value="NZ_CP007142.1"/>
</dbReference>
<keyword evidence="9" id="KW-0677">Repeat</keyword>
<dbReference type="GO" id="GO:0005737">
    <property type="term" value="C:cytoplasm"/>
    <property type="evidence" value="ECO:0007669"/>
    <property type="project" value="UniProtKB-SubCell"/>
</dbReference>
<dbReference type="GO" id="GO:0006633">
    <property type="term" value="P:fatty acid biosynthetic process"/>
    <property type="evidence" value="ECO:0007669"/>
    <property type="project" value="UniProtKB-UniPathway"/>
</dbReference>
<dbReference type="SUPFAM" id="SSF51735">
    <property type="entry name" value="NAD(P)-binding Rossmann-fold domains"/>
    <property type="match status" value="2"/>
</dbReference>
<evidence type="ECO:0000256" key="4">
    <source>
        <dbReference type="ARBA" id="ARBA00006484"/>
    </source>
</evidence>
<dbReference type="SUPFAM" id="SSF47336">
    <property type="entry name" value="ACP-like"/>
    <property type="match status" value="5"/>
</dbReference>
<dbReference type="InterPro" id="IPR014030">
    <property type="entry name" value="Ketoacyl_synth_N"/>
</dbReference>
<feature type="region of interest" description="Disordered" evidence="12">
    <location>
        <begin position="2395"/>
        <end position="2434"/>
    </location>
</feature>
<dbReference type="Gene3D" id="3.40.47.10">
    <property type="match status" value="5"/>
</dbReference>
<dbReference type="InterPro" id="IPR036291">
    <property type="entry name" value="NAD(P)-bd_dom_sf"/>
</dbReference>
<feature type="domain" description="Ketosynthase family 3 (KS3)" evidence="14">
    <location>
        <begin position="1894"/>
        <end position="2287"/>
    </location>
</feature>
<dbReference type="PROSITE" id="PS00012">
    <property type="entry name" value="PHOSPHOPANTETHEINE"/>
    <property type="match status" value="2"/>
</dbReference>
<feature type="active site" description="Proton donor; for dehydratase activity" evidence="11">
    <location>
        <position position="1189"/>
    </location>
</feature>
<dbReference type="FunFam" id="3.40.47.10:FF:000019">
    <property type="entry name" value="Polyketide synthase type I"/>
    <property type="match status" value="2"/>
</dbReference>
<evidence type="ECO:0000256" key="6">
    <source>
        <dbReference type="ARBA" id="ARBA00022490"/>
    </source>
</evidence>
<dbReference type="Pfam" id="PF14765">
    <property type="entry name" value="PS-DH"/>
    <property type="match status" value="1"/>
</dbReference>
<dbReference type="Proteomes" id="UP000032266">
    <property type="component" value="Chromosome"/>
</dbReference>
<dbReference type="GO" id="GO:0031177">
    <property type="term" value="F:phosphopantetheine binding"/>
    <property type="evidence" value="ECO:0007669"/>
    <property type="project" value="InterPro"/>
</dbReference>
<dbReference type="GO" id="GO:0004312">
    <property type="term" value="F:fatty acid synthase activity"/>
    <property type="evidence" value="ECO:0007669"/>
    <property type="project" value="TreeGrafter"/>
</dbReference>
<dbReference type="Pfam" id="PF02801">
    <property type="entry name" value="Ketoacyl-synt_C"/>
    <property type="match status" value="5"/>
</dbReference>
<keyword evidence="7" id="KW-0597">Phosphoprotein</keyword>
<feature type="domain" description="Carrier" evidence="13">
    <location>
        <begin position="1779"/>
        <end position="1856"/>
    </location>
</feature>
<dbReference type="InterPro" id="IPR014031">
    <property type="entry name" value="Ketoacyl_synth_C"/>
</dbReference>
<dbReference type="InterPro" id="IPR057326">
    <property type="entry name" value="KR_dom"/>
</dbReference>
<dbReference type="EMBL" id="CP007142">
    <property type="protein sequence ID" value="AJQ95775.1"/>
    <property type="molecule type" value="Genomic_DNA"/>
</dbReference>
<dbReference type="HOGENOM" id="CLU_000022_58_3_6"/>
<name>A0A0C5V8V4_9GAMM</name>
<dbReference type="SUPFAM" id="SSF53901">
    <property type="entry name" value="Thiolase-like"/>
    <property type="match status" value="5"/>
</dbReference>
<dbReference type="InterPro" id="IPR032821">
    <property type="entry name" value="PKS_assoc"/>
</dbReference>
<evidence type="ECO:0000256" key="9">
    <source>
        <dbReference type="ARBA" id="ARBA00022737"/>
    </source>
</evidence>
<gene>
    <name evidence="17" type="primary">tarE</name>
    <name evidence="16" type="ORF">YC6258_03739</name>
</gene>
<evidence type="ECO:0000313" key="16">
    <source>
        <dbReference type="EMBL" id="AJQ95775.1"/>
    </source>
</evidence>
<dbReference type="PANTHER" id="PTHR43775:SF37">
    <property type="entry name" value="SI:DKEY-61P9.11"/>
    <property type="match status" value="1"/>
</dbReference>
<evidence type="ECO:0000256" key="5">
    <source>
        <dbReference type="ARBA" id="ARBA00022450"/>
    </source>
</evidence>
<dbReference type="Gene3D" id="1.10.1200.10">
    <property type="entry name" value="ACP-like"/>
    <property type="match status" value="5"/>
</dbReference>
<dbReference type="PROSITE" id="PS52019">
    <property type="entry name" value="PKS_MFAS_DH"/>
    <property type="match status" value="2"/>
</dbReference>
<dbReference type="InterPro" id="IPR018201">
    <property type="entry name" value="Ketoacyl_synth_AS"/>
</dbReference>
<dbReference type="InterPro" id="IPR054514">
    <property type="entry name" value="RhiE-like_linker"/>
</dbReference>
<evidence type="ECO:0000256" key="12">
    <source>
        <dbReference type="SAM" id="MobiDB-lite"/>
    </source>
</evidence>
<feature type="region of interest" description="C-terminal hotdog fold" evidence="11">
    <location>
        <begin position="134"/>
        <end position="279"/>
    </location>
</feature>
<dbReference type="PROSITE" id="PS52004">
    <property type="entry name" value="KS3_2"/>
    <property type="match status" value="5"/>
</dbReference>
<dbReference type="KEGG" id="gsn:YC6258_03739"/>
<keyword evidence="5" id="KW-0596">Phosphopantetheine</keyword>
<evidence type="ECO:0000256" key="3">
    <source>
        <dbReference type="ARBA" id="ARBA00005194"/>
    </source>
</evidence>
<feature type="region of interest" description="N-terminal hotdog fold" evidence="11">
    <location>
        <begin position="1"/>
        <end position="123"/>
    </location>
</feature>
<evidence type="ECO:0000313" key="17">
    <source>
        <dbReference type="EMBL" id="DAC80062.1"/>
    </source>
</evidence>
<dbReference type="EC" id="2.3.1.39" evidence="16"/>
<dbReference type="InterPro" id="IPR036736">
    <property type="entry name" value="ACP-like_sf"/>
</dbReference>
<keyword evidence="16" id="KW-0012">Acyltransferase</keyword>
<dbReference type="Gene3D" id="3.40.50.720">
    <property type="entry name" value="NAD(P)-binding Rossmann-like Domain"/>
    <property type="match status" value="2"/>
</dbReference>
<evidence type="ECO:0000259" key="13">
    <source>
        <dbReference type="PROSITE" id="PS50075"/>
    </source>
</evidence>
<keyword evidence="8 16" id="KW-0808">Transferase</keyword>
<feature type="domain" description="Ketosynthase family 3 (KS3)" evidence="14">
    <location>
        <begin position="445"/>
        <end position="871"/>
    </location>
</feature>
<dbReference type="Pfam" id="PF22336">
    <property type="entry name" value="RhiE-like_linker"/>
    <property type="match status" value="2"/>
</dbReference>
<reference evidence="16 18" key="1">
    <citation type="submission" date="2014-01" db="EMBL/GenBank/DDBJ databases">
        <title>Full genme sequencing of cellulolytic bacterium Gynuella sunshinyii YC6258T gen. nov., sp. nov.</title>
        <authorList>
            <person name="Khan H."/>
            <person name="Chung E.J."/>
            <person name="Chung Y.R."/>
        </authorList>
    </citation>
    <scope>NUCLEOTIDE SEQUENCE [LARGE SCALE GENOMIC DNA]</scope>
    <source>
        <strain evidence="16 18">YC6258</strain>
    </source>
</reference>